<feature type="region of interest" description="Disordered" evidence="1">
    <location>
        <begin position="228"/>
        <end position="312"/>
    </location>
</feature>
<dbReference type="PANTHER" id="PTHR41291:SF1">
    <property type="entry name" value="DNA ALKYLATION REPAIR PROTEIN"/>
    <property type="match status" value="1"/>
</dbReference>
<sequence length="312" mass="33248">MTLEETMRELERLGSQQTRKTYLRHGAPEPLSGVNFGALTTLKKRVGTDPALARALWASGHTEARLLATMVVDAPALSWAELETWAKSLDWHTLTDVFVTNVALRSPHARRALGWTRSTSEWVGRAGWQLLASLLVKTTVLTGEDAEDLAPWLARIEQELPTAKNRVREAMNSALIALGSSGGALQKAALQTAKHLGRVEVDHGDTACETPDATQYIRKMQARKAAATKPATKAAATKAATTKPATTKAGTKAVAKKPAAKKPAATKAVAKKPAATKAVAKKAVATKVAEKKPAAKKAGTNRPAPARTRPRA</sequence>
<name>A0A3A8N1Y0_9BACT</name>
<dbReference type="Gene3D" id="1.25.10.90">
    <property type="match status" value="1"/>
</dbReference>
<dbReference type="PANTHER" id="PTHR41291">
    <property type="entry name" value="DNA ALKYLATION REPAIR PROTEIN"/>
    <property type="match status" value="1"/>
</dbReference>
<feature type="compositionally biased region" description="Low complexity" evidence="1">
    <location>
        <begin position="296"/>
        <end position="312"/>
    </location>
</feature>
<feature type="compositionally biased region" description="Low complexity" evidence="1">
    <location>
        <begin position="228"/>
        <end position="253"/>
    </location>
</feature>
<dbReference type="CDD" id="cd06561">
    <property type="entry name" value="AlkD_like"/>
    <property type="match status" value="1"/>
</dbReference>
<dbReference type="InterPro" id="IPR014825">
    <property type="entry name" value="DNA_alkylation"/>
</dbReference>
<feature type="compositionally biased region" description="Low complexity" evidence="1">
    <location>
        <begin position="261"/>
        <end position="287"/>
    </location>
</feature>
<dbReference type="InterPro" id="IPR016024">
    <property type="entry name" value="ARM-type_fold"/>
</dbReference>
<dbReference type="SUPFAM" id="SSF48371">
    <property type="entry name" value="ARM repeat"/>
    <property type="match status" value="1"/>
</dbReference>
<dbReference type="RefSeq" id="WP_120648437.1">
    <property type="nucleotide sequence ID" value="NZ_RAWB01000847.1"/>
</dbReference>
<dbReference type="Pfam" id="PF08713">
    <property type="entry name" value="DNA_alkylation"/>
    <property type="match status" value="1"/>
</dbReference>
<dbReference type="Proteomes" id="UP000272888">
    <property type="component" value="Unassembled WGS sequence"/>
</dbReference>
<keyword evidence="3" id="KW-1185">Reference proteome</keyword>
<gene>
    <name evidence="2" type="ORF">D7V93_41105</name>
</gene>
<organism evidence="2 3">
    <name type="scientific">Corallococcus llansteffanensis</name>
    <dbReference type="NCBI Taxonomy" id="2316731"/>
    <lineage>
        <taxon>Bacteria</taxon>
        <taxon>Pseudomonadati</taxon>
        <taxon>Myxococcota</taxon>
        <taxon>Myxococcia</taxon>
        <taxon>Myxococcales</taxon>
        <taxon>Cystobacterineae</taxon>
        <taxon>Myxococcaceae</taxon>
        <taxon>Corallococcus</taxon>
    </lineage>
</organism>
<reference evidence="3" key="1">
    <citation type="submission" date="2018-09" db="EMBL/GenBank/DDBJ databases">
        <authorList>
            <person name="Livingstone P.G."/>
            <person name="Whitworth D.E."/>
        </authorList>
    </citation>
    <scope>NUCLEOTIDE SEQUENCE [LARGE SCALE GENOMIC DNA]</scope>
    <source>
        <strain evidence="3">CA051B</strain>
    </source>
</reference>
<protein>
    <submittedName>
        <fullName evidence="2">DNA alkylation repair protein</fullName>
    </submittedName>
</protein>
<evidence type="ECO:0000256" key="1">
    <source>
        <dbReference type="SAM" id="MobiDB-lite"/>
    </source>
</evidence>
<evidence type="ECO:0000313" key="3">
    <source>
        <dbReference type="Proteomes" id="UP000272888"/>
    </source>
</evidence>
<accession>A0A3A8N1Y0</accession>
<evidence type="ECO:0000313" key="2">
    <source>
        <dbReference type="EMBL" id="RKH38488.1"/>
    </source>
</evidence>
<proteinExistence type="predicted"/>
<comment type="caution">
    <text evidence="2">The sequence shown here is derived from an EMBL/GenBank/DDBJ whole genome shotgun (WGS) entry which is preliminary data.</text>
</comment>
<dbReference type="EMBL" id="RAWB01000847">
    <property type="protein sequence ID" value="RKH38488.1"/>
    <property type="molecule type" value="Genomic_DNA"/>
</dbReference>
<dbReference type="AlphaFoldDB" id="A0A3A8N1Y0"/>